<proteinExistence type="predicted"/>
<dbReference type="EMBL" id="LSRX01000101">
    <property type="protein sequence ID" value="OLQ09240.1"/>
    <property type="molecule type" value="Genomic_DNA"/>
</dbReference>
<reference evidence="2 3" key="1">
    <citation type="submission" date="2016-02" db="EMBL/GenBank/DDBJ databases">
        <title>Genome analysis of coral dinoflagellate symbionts highlights evolutionary adaptations to a symbiotic lifestyle.</title>
        <authorList>
            <person name="Aranda M."/>
            <person name="Li Y."/>
            <person name="Liew Y.J."/>
            <person name="Baumgarten S."/>
            <person name="Simakov O."/>
            <person name="Wilson M."/>
            <person name="Piel J."/>
            <person name="Ashoor H."/>
            <person name="Bougouffa S."/>
            <person name="Bajic V.B."/>
            <person name="Ryu T."/>
            <person name="Ravasi T."/>
            <person name="Bayer T."/>
            <person name="Micklem G."/>
            <person name="Kim H."/>
            <person name="Bhak J."/>
            <person name="Lajeunesse T.C."/>
            <person name="Voolstra C.R."/>
        </authorList>
    </citation>
    <scope>NUCLEOTIDE SEQUENCE [LARGE SCALE GENOMIC DNA]</scope>
    <source>
        <strain evidence="2 3">CCMP2467</strain>
    </source>
</reference>
<evidence type="ECO:0000256" key="1">
    <source>
        <dbReference type="SAM" id="MobiDB-lite"/>
    </source>
</evidence>
<keyword evidence="3" id="KW-1185">Reference proteome</keyword>
<organism evidence="2 3">
    <name type="scientific">Symbiodinium microadriaticum</name>
    <name type="common">Dinoflagellate</name>
    <name type="synonym">Zooxanthella microadriatica</name>
    <dbReference type="NCBI Taxonomy" id="2951"/>
    <lineage>
        <taxon>Eukaryota</taxon>
        <taxon>Sar</taxon>
        <taxon>Alveolata</taxon>
        <taxon>Dinophyceae</taxon>
        <taxon>Suessiales</taxon>
        <taxon>Symbiodiniaceae</taxon>
        <taxon>Symbiodinium</taxon>
    </lineage>
</organism>
<gene>
    <name evidence="2" type="ORF">AK812_SmicGene7186</name>
</gene>
<evidence type="ECO:0000313" key="3">
    <source>
        <dbReference type="Proteomes" id="UP000186817"/>
    </source>
</evidence>
<protein>
    <submittedName>
        <fullName evidence="2">Uncharacterized protein</fullName>
    </submittedName>
</protein>
<feature type="compositionally biased region" description="Basic and acidic residues" evidence="1">
    <location>
        <begin position="413"/>
        <end position="428"/>
    </location>
</feature>
<evidence type="ECO:0000313" key="2">
    <source>
        <dbReference type="EMBL" id="OLQ09240.1"/>
    </source>
</evidence>
<dbReference type="Proteomes" id="UP000186817">
    <property type="component" value="Unassembled WGS sequence"/>
</dbReference>
<comment type="caution">
    <text evidence="2">The sequence shown here is derived from an EMBL/GenBank/DDBJ whole genome shotgun (WGS) entry which is preliminary data.</text>
</comment>
<sequence>MQAGREICCHAQPWPELPVSAAAMQTAVQVLRSWEPAVFSDFLRKPPPPPLASLGLPSAQEQKEKELADTKTVEALRRMSSKRTIEREVFKKHKKKGGKRPSRQQFFVQAAFRALLLLASAMDGESTQVETQVVQSEGEEVTCVKCQQKFPEKLILKKSKNFWICRPCCRLTCFVSNLKLPEGFSGNDLVDFYKGVKNYVNENTGRLVHEKVSQAVVQTLEKSTVSSKQSSEGGEFLPLSVQVMRGWDPELVKSAGVYMDHPTLGPMYKMEVLSEQKAETTSLKRKETTTVNLKSKRGAKALKAAPAEAESAAAAATEEDLGLLSDAEEEFKKNTAAASKAVAELLPLLAKVSEETRKSSKAPELLQEAQNFLAQGSVGASLSFEALHVSTEATLLKNSLAAAKPKRAAAKKAAKEKTEKTEPQEAEG</sequence>
<name>A0A1Q9EP93_SYMMI</name>
<feature type="region of interest" description="Disordered" evidence="1">
    <location>
        <begin position="404"/>
        <end position="428"/>
    </location>
</feature>
<dbReference type="AlphaFoldDB" id="A0A1Q9EP93"/>
<accession>A0A1Q9EP93</accession>